<dbReference type="Pfam" id="PF01756">
    <property type="entry name" value="ACOX"/>
    <property type="match status" value="1"/>
</dbReference>
<organism evidence="16 17">
    <name type="scientific">Petromyces alliaceus</name>
    <name type="common">Aspergillus alliaceus</name>
    <dbReference type="NCBI Taxonomy" id="209559"/>
    <lineage>
        <taxon>Eukaryota</taxon>
        <taxon>Fungi</taxon>
        <taxon>Dikarya</taxon>
        <taxon>Ascomycota</taxon>
        <taxon>Pezizomycotina</taxon>
        <taxon>Eurotiomycetes</taxon>
        <taxon>Eurotiomycetidae</taxon>
        <taxon>Eurotiales</taxon>
        <taxon>Aspergillaceae</taxon>
        <taxon>Aspergillus</taxon>
        <taxon>Aspergillus subgen. Circumdati</taxon>
    </lineage>
</organism>
<keyword evidence="9" id="KW-0576">Peroxisome</keyword>
<evidence type="ECO:0000256" key="6">
    <source>
        <dbReference type="ARBA" id="ARBA00022832"/>
    </source>
</evidence>
<dbReference type="InterPro" id="IPR009100">
    <property type="entry name" value="AcylCoA_DH/oxidase_NM_dom_sf"/>
</dbReference>
<dbReference type="EMBL" id="SPNV01000041">
    <property type="protein sequence ID" value="KAF5863970.1"/>
    <property type="molecule type" value="Genomic_DNA"/>
</dbReference>
<dbReference type="InterPro" id="IPR046373">
    <property type="entry name" value="Acyl-CoA_Oxase/DH_mid-dom_sf"/>
</dbReference>
<comment type="cofactor">
    <cofactor evidence="1">
        <name>FAD</name>
        <dbReference type="ChEBI" id="CHEBI:57692"/>
    </cofactor>
</comment>
<dbReference type="GO" id="GO:0055088">
    <property type="term" value="P:lipid homeostasis"/>
    <property type="evidence" value="ECO:0007669"/>
    <property type="project" value="TreeGrafter"/>
</dbReference>
<evidence type="ECO:0000256" key="1">
    <source>
        <dbReference type="ARBA" id="ARBA00001974"/>
    </source>
</evidence>
<dbReference type="Pfam" id="PF22924">
    <property type="entry name" value="ACOX_C_alpha1"/>
    <property type="match status" value="1"/>
</dbReference>
<accession>A0A8H6EAN8</accession>
<dbReference type="InterPro" id="IPR055060">
    <property type="entry name" value="ACOX_C_alpha1"/>
</dbReference>
<reference evidence="16 17" key="1">
    <citation type="submission" date="2019-04" db="EMBL/GenBank/DDBJ databases">
        <title>Aspergillus burnettii sp. nov., novel species from soil in southeast Queensland.</title>
        <authorList>
            <person name="Gilchrist C.L.M."/>
            <person name="Pitt J.I."/>
            <person name="Lange L."/>
            <person name="Lacey H.J."/>
            <person name="Vuong D."/>
            <person name="Midgley D.J."/>
            <person name="Greenfield P."/>
            <person name="Bradbury M."/>
            <person name="Lacey E."/>
            <person name="Busk P.K."/>
            <person name="Pilgaard B."/>
            <person name="Chooi Y.H."/>
            <person name="Piggott A.M."/>
        </authorList>
    </citation>
    <scope>NUCLEOTIDE SEQUENCE [LARGE SCALE GENOMIC DNA]</scope>
    <source>
        <strain evidence="16 17">FRR 5400</strain>
    </source>
</reference>
<sequence>MAKRNRQVDLMDQARASSTFDPTKLTVMIYDKYYDYLIYPLYLEADQRNSDETVVSRRAAFHRVESSLGLLDSMKMPHIYSGLDREGLYLEGVRRARVITSDMIAHNHSHFQWLNERYQICNSSPFGMNFLMFRRTIELQGTPEQQRHWLPQIDQMSINGAYAQTELGHGTFVRGIETTATFNVETDTFTIHSPTPTSVKYWPGGLGFSCSHALVAARLITQGKDHGVHMFMVQIRSLDDFTPVYGVELGDLGMKIAYNGTCNGYARFRYLAVPRSSLLAGHAQVSREGTYSQTQTQKDTLPISKRVYSTMLDTRRNIVRCVAFGLAQAVTIAARYSTVREQGRLMFADAAEQEERAIVVFQSQHYRLLALIAQSYAILFAAKDFDLKYESLIREQANDIHTGLPFMHALSTGLKAWATTIASTGATDARKMCGGHGFVALSGLPEIEGTVSATVTFEGENYVMWQQLMTYLFKQVKASCAGHGVDVEVKGYMDGVRAYLNSGMAPASTPGCEKGEFLNGRTLLSIYQERSQRLLAAAYSSYTEMCGRCSPAEAWNKCMMSTLSAGQGYVEYIVLKSFQERTYSTSTGDAPLSRVLSQLFSLFALTTIVTPGLSFASGSFLEYGLLTHGQLNVARLHIIELLADLLPNIIALTDAWDFTDSSLCSALGCKDGNIYERLLSWTQQLPANTGSTVEKAWTAPEGMQEFFKASRL</sequence>
<evidence type="ECO:0000256" key="9">
    <source>
        <dbReference type="ARBA" id="ARBA00023140"/>
    </source>
</evidence>
<feature type="binding site" evidence="12">
    <location>
        <position position="204"/>
    </location>
    <ligand>
        <name>FAD</name>
        <dbReference type="ChEBI" id="CHEBI:57692"/>
    </ligand>
</feature>
<dbReference type="FunFam" id="1.20.140.10:FF:000007">
    <property type="entry name" value="Acyl-coenzyme A oxidase"/>
    <property type="match status" value="1"/>
</dbReference>
<dbReference type="InterPro" id="IPR029320">
    <property type="entry name" value="Acyl-CoA_ox_N"/>
</dbReference>
<evidence type="ECO:0000259" key="14">
    <source>
        <dbReference type="Pfam" id="PF14749"/>
    </source>
</evidence>
<dbReference type="Gene3D" id="1.20.140.10">
    <property type="entry name" value="Butyryl-CoA Dehydrogenase, subunit A, domain 3"/>
    <property type="match status" value="2"/>
</dbReference>
<comment type="similarity">
    <text evidence="3 10">Belongs to the acyl-CoA oxidase family.</text>
</comment>
<protein>
    <recommendedName>
        <fullName evidence="10">Acyl-coenzyme A oxidase</fullName>
    </recommendedName>
</protein>
<name>A0A8H6EAN8_PETAA</name>
<evidence type="ECO:0000256" key="4">
    <source>
        <dbReference type="ARBA" id="ARBA00022630"/>
    </source>
</evidence>
<keyword evidence="4 10" id="KW-0285">Flavoprotein</keyword>
<keyword evidence="17" id="KW-1185">Reference proteome</keyword>
<dbReference type="GO" id="GO:0005777">
    <property type="term" value="C:peroxisome"/>
    <property type="evidence" value="ECO:0007669"/>
    <property type="project" value="UniProtKB-SubCell"/>
</dbReference>
<dbReference type="SUPFAM" id="SSF47203">
    <property type="entry name" value="Acyl-CoA dehydrogenase C-terminal domain-like"/>
    <property type="match status" value="2"/>
</dbReference>
<keyword evidence="6" id="KW-0276">Fatty acid metabolism</keyword>
<evidence type="ECO:0000313" key="16">
    <source>
        <dbReference type="EMBL" id="KAF5863970.1"/>
    </source>
</evidence>
<comment type="caution">
    <text evidence="16">The sequence shown here is derived from an EMBL/GenBank/DDBJ whole genome shotgun (WGS) entry which is preliminary data.</text>
</comment>
<keyword evidence="5 10" id="KW-0274">FAD</keyword>
<dbReference type="AlphaFoldDB" id="A0A8H6EAN8"/>
<dbReference type="FunFam" id="2.40.110.10:FF:000003">
    <property type="entry name" value="Acyl-coenzyme A oxidase"/>
    <property type="match status" value="1"/>
</dbReference>
<feature type="binding site" evidence="12">
    <location>
        <position position="165"/>
    </location>
    <ligand>
        <name>FAD</name>
        <dbReference type="ChEBI" id="CHEBI:57692"/>
    </ligand>
</feature>
<dbReference type="Gene3D" id="1.10.540.10">
    <property type="entry name" value="Acyl-CoA dehydrogenase/oxidase, N-terminal domain"/>
    <property type="match status" value="1"/>
</dbReference>
<dbReference type="PIRSF" id="PIRSF000168">
    <property type="entry name" value="Acyl-CoA_oxidase"/>
    <property type="match status" value="1"/>
</dbReference>
<feature type="domain" description="Acyl-CoA oxidase C-alpha1" evidence="15">
    <location>
        <begin position="308"/>
        <end position="472"/>
    </location>
</feature>
<dbReference type="GO" id="GO:0071949">
    <property type="term" value="F:FAD binding"/>
    <property type="evidence" value="ECO:0007669"/>
    <property type="project" value="InterPro"/>
</dbReference>
<evidence type="ECO:0000313" key="17">
    <source>
        <dbReference type="Proteomes" id="UP000541154"/>
    </source>
</evidence>
<dbReference type="UniPathway" id="UPA00661"/>
<feature type="domain" description="Acyl-coenzyme A oxidase N-terminal" evidence="14">
    <location>
        <begin position="63"/>
        <end position="158"/>
    </location>
</feature>
<dbReference type="InterPro" id="IPR002655">
    <property type="entry name" value="Acyl-CoA_oxidase_C"/>
</dbReference>
<evidence type="ECO:0000256" key="3">
    <source>
        <dbReference type="ARBA" id="ARBA00006288"/>
    </source>
</evidence>
<keyword evidence="8" id="KW-0443">Lipid metabolism</keyword>
<evidence type="ECO:0000256" key="5">
    <source>
        <dbReference type="ARBA" id="ARBA00022827"/>
    </source>
</evidence>
<dbReference type="Pfam" id="PF14749">
    <property type="entry name" value="Acyl-CoA_ox_N"/>
    <property type="match status" value="1"/>
</dbReference>
<evidence type="ECO:0000256" key="7">
    <source>
        <dbReference type="ARBA" id="ARBA00023002"/>
    </source>
</evidence>
<feature type="active site" description="Proton acceptor" evidence="11">
    <location>
        <position position="458"/>
    </location>
</feature>
<dbReference type="GO" id="GO:0003997">
    <property type="term" value="F:acyl-CoA oxidase activity"/>
    <property type="evidence" value="ECO:0007669"/>
    <property type="project" value="InterPro"/>
</dbReference>
<dbReference type="Proteomes" id="UP000541154">
    <property type="component" value="Unassembled WGS sequence"/>
</dbReference>
<evidence type="ECO:0000259" key="15">
    <source>
        <dbReference type="Pfam" id="PF22924"/>
    </source>
</evidence>
<comment type="subcellular location">
    <subcellularLocation>
        <location evidence="2">Peroxisome</location>
    </subcellularLocation>
</comment>
<dbReference type="GO" id="GO:0005504">
    <property type="term" value="F:fatty acid binding"/>
    <property type="evidence" value="ECO:0007669"/>
    <property type="project" value="TreeGrafter"/>
</dbReference>
<proteinExistence type="inferred from homology"/>
<dbReference type="PANTHER" id="PTHR10909">
    <property type="entry name" value="ELECTRON TRANSPORT OXIDOREDUCTASE"/>
    <property type="match status" value="1"/>
</dbReference>
<dbReference type="InterPro" id="IPR037069">
    <property type="entry name" value="AcylCoA_DH/ox_N_sf"/>
</dbReference>
<evidence type="ECO:0000256" key="12">
    <source>
        <dbReference type="PIRSR" id="PIRSR000168-2"/>
    </source>
</evidence>
<dbReference type="InterPro" id="IPR036250">
    <property type="entry name" value="AcylCo_DH-like_C"/>
</dbReference>
<evidence type="ECO:0000256" key="10">
    <source>
        <dbReference type="PIRNR" id="PIRNR000168"/>
    </source>
</evidence>
<evidence type="ECO:0000256" key="8">
    <source>
        <dbReference type="ARBA" id="ARBA00023098"/>
    </source>
</evidence>
<dbReference type="InterPro" id="IPR012258">
    <property type="entry name" value="Acyl-CoA_oxidase"/>
</dbReference>
<evidence type="ECO:0000256" key="2">
    <source>
        <dbReference type="ARBA" id="ARBA00004275"/>
    </source>
</evidence>
<dbReference type="GO" id="GO:0033540">
    <property type="term" value="P:fatty acid beta-oxidation using acyl-CoA oxidase"/>
    <property type="evidence" value="ECO:0007669"/>
    <property type="project" value="UniProtKB-UniPathway"/>
</dbReference>
<feature type="domain" description="Acyl-CoA oxidase C-terminal" evidence="13">
    <location>
        <begin position="522"/>
        <end position="697"/>
    </location>
</feature>
<evidence type="ECO:0000256" key="11">
    <source>
        <dbReference type="PIRSR" id="PIRSR000168-1"/>
    </source>
</evidence>
<dbReference type="PANTHER" id="PTHR10909:SF250">
    <property type="entry name" value="PEROXISOMAL ACYL-COENZYME A OXIDASE 1"/>
    <property type="match status" value="1"/>
</dbReference>
<gene>
    <name evidence="16" type="ORF">ETB97_008905</name>
</gene>
<evidence type="ECO:0000259" key="13">
    <source>
        <dbReference type="Pfam" id="PF01756"/>
    </source>
</evidence>
<dbReference type="SUPFAM" id="SSF56645">
    <property type="entry name" value="Acyl-CoA dehydrogenase NM domain-like"/>
    <property type="match status" value="1"/>
</dbReference>
<dbReference type="Gene3D" id="2.40.110.10">
    <property type="entry name" value="Butyryl-CoA Dehydrogenase, subunit A, domain 2"/>
    <property type="match status" value="1"/>
</dbReference>
<keyword evidence="7" id="KW-0560">Oxidoreductase</keyword>